<dbReference type="InterPro" id="IPR007358">
    <property type="entry name" value="Nucleoid_associated_NdpA"/>
</dbReference>
<dbReference type="Proteomes" id="UP000230463">
    <property type="component" value="Unassembled WGS sequence"/>
</dbReference>
<protein>
    <recommendedName>
        <fullName evidence="3">Nucleoid-associated protein</fullName>
    </recommendedName>
</protein>
<organism evidence="1 2">
    <name type="scientific">Snodgrassella alvi</name>
    <dbReference type="NCBI Taxonomy" id="1196083"/>
    <lineage>
        <taxon>Bacteria</taxon>
        <taxon>Pseudomonadati</taxon>
        <taxon>Pseudomonadota</taxon>
        <taxon>Betaproteobacteria</taxon>
        <taxon>Neisseriales</taxon>
        <taxon>Neisseriaceae</taxon>
        <taxon>Snodgrassella</taxon>
    </lineage>
</organism>
<dbReference type="Pfam" id="PF04245">
    <property type="entry name" value="NA37"/>
    <property type="match status" value="1"/>
</dbReference>
<evidence type="ECO:0000313" key="2">
    <source>
        <dbReference type="Proteomes" id="UP000230463"/>
    </source>
</evidence>
<gene>
    <name evidence="1" type="ORF">BHC57_07685</name>
</gene>
<dbReference type="AlphaFoldDB" id="A0A855FPM3"/>
<name>A0A855FPM3_9NEIS</name>
<accession>A0A855FPM3</accession>
<comment type="caution">
    <text evidence="1">The sequence shown here is derived from an EMBL/GenBank/DDBJ whole genome shotgun (WGS) entry which is preliminary data.</text>
</comment>
<dbReference type="EMBL" id="MEIU01000057">
    <property type="protein sequence ID" value="PIT60122.1"/>
    <property type="molecule type" value="Genomic_DNA"/>
</dbReference>
<sequence>MSIKLINASIYHINIDSNVADKFIAEDPNDNENLLSYAQSVITDIYTPPKGQTQIKGQYYSFINEDELIPQYLKKINYDTNVWEELTKKIAEKLLSIESKVRDQVQKLQGLREGSLLQIHFNHENDQKIALIKIDTNLILDDILKIRAGLPVKTRVQKVAVISFDSSNKINSLLLSDTNSKITEYWRDAFLNSEPVQTDEQNTKNAFEAIDNFLKRKIKSISKQDFYYIRNKVILDFRKTSFEFNILVSDLQNYEPINADLAVEFNKILSEFEKLPQGKKKFDMQFGIDPTMIKAKLKKQLMVIDNNFDLIIKTPVEDLKTVLGVDDDDRGKYVKIYSDNGYDVFNRKLKP</sequence>
<proteinExistence type="predicted"/>
<reference evidence="1 2" key="1">
    <citation type="journal article" date="2017" name="MBio">
        <title>Type VI secretion-mediated competition in the bee gut microbiome.</title>
        <authorList>
            <person name="Steele M.I."/>
            <person name="Kwong W.K."/>
            <person name="Powell J.E."/>
            <person name="Whiteley M."/>
            <person name="Moran N.A."/>
        </authorList>
    </citation>
    <scope>NUCLEOTIDE SEQUENCE [LARGE SCALE GENOMIC DNA]</scope>
    <source>
        <strain evidence="1 2">HK3</strain>
    </source>
</reference>
<evidence type="ECO:0000313" key="1">
    <source>
        <dbReference type="EMBL" id="PIT60122.1"/>
    </source>
</evidence>
<evidence type="ECO:0008006" key="3">
    <source>
        <dbReference type="Google" id="ProtNLM"/>
    </source>
</evidence>
<dbReference type="RefSeq" id="WP_180297283.1">
    <property type="nucleotide sequence ID" value="NZ_MEIU01000057.1"/>
</dbReference>
<dbReference type="GO" id="GO:0009295">
    <property type="term" value="C:nucleoid"/>
    <property type="evidence" value="ECO:0007669"/>
    <property type="project" value="InterPro"/>
</dbReference>